<keyword evidence="7" id="KW-0443">Lipid metabolism</keyword>
<name>A0A1R0GTT9_9FUNG</name>
<evidence type="ECO:0000259" key="13">
    <source>
        <dbReference type="Pfam" id="PF00108"/>
    </source>
</evidence>
<evidence type="ECO:0000256" key="10">
    <source>
        <dbReference type="ARBA" id="ARBA00047605"/>
    </source>
</evidence>
<dbReference type="STRING" id="133383.A0A1R0GTT9"/>
<dbReference type="Gene3D" id="3.40.47.10">
    <property type="match status" value="2"/>
</dbReference>
<dbReference type="GO" id="GO:0003988">
    <property type="term" value="F:acetyl-CoA C-acyltransferase activity"/>
    <property type="evidence" value="ECO:0007669"/>
    <property type="project" value="UniProtKB-EC"/>
</dbReference>
<evidence type="ECO:0000256" key="4">
    <source>
        <dbReference type="ARBA" id="ARBA00022679"/>
    </source>
</evidence>
<dbReference type="PROSITE" id="PS00737">
    <property type="entry name" value="THIOLASE_2"/>
    <property type="match status" value="1"/>
</dbReference>
<dbReference type="PIRSF" id="PIRSF000429">
    <property type="entry name" value="Ac-CoA_Ac_transf"/>
    <property type="match status" value="1"/>
</dbReference>
<comment type="catalytic activity">
    <reaction evidence="10">
        <text>an acyl-CoA + acetyl-CoA = a 3-oxoacyl-CoA + CoA</text>
        <dbReference type="Rhea" id="RHEA:21564"/>
        <dbReference type="ChEBI" id="CHEBI:57287"/>
        <dbReference type="ChEBI" id="CHEBI:57288"/>
        <dbReference type="ChEBI" id="CHEBI:58342"/>
        <dbReference type="ChEBI" id="CHEBI:90726"/>
        <dbReference type="EC" id="2.3.1.16"/>
    </reaction>
</comment>
<gene>
    <name evidence="15" type="ORF">AYI68_g5648</name>
</gene>
<evidence type="ECO:0000256" key="5">
    <source>
        <dbReference type="ARBA" id="ARBA00022832"/>
    </source>
</evidence>
<comment type="pathway">
    <text evidence="2">Lipid metabolism; fatty acid metabolism.</text>
</comment>
<evidence type="ECO:0000259" key="14">
    <source>
        <dbReference type="Pfam" id="PF02803"/>
    </source>
</evidence>
<dbReference type="EMBL" id="LSSL01003624">
    <property type="protein sequence ID" value="OLY80258.1"/>
    <property type="molecule type" value="Genomic_DNA"/>
</dbReference>
<dbReference type="InterPro" id="IPR050215">
    <property type="entry name" value="Thiolase-like_sf_Thiolase"/>
</dbReference>
<feature type="active site" description="Acyl-thioester intermediate" evidence="11">
    <location>
        <position position="100"/>
    </location>
</feature>
<dbReference type="SUPFAM" id="SSF53901">
    <property type="entry name" value="Thiolase-like"/>
    <property type="match status" value="2"/>
</dbReference>
<dbReference type="InterPro" id="IPR020613">
    <property type="entry name" value="Thiolase_CS"/>
</dbReference>
<reference evidence="15 16" key="1">
    <citation type="journal article" date="2016" name="Mol. Biol. Evol.">
        <title>Genome-Wide Survey of Gut Fungi (Harpellales) Reveals the First Horizontally Transferred Ubiquitin Gene from a Mosquito Host.</title>
        <authorList>
            <person name="Wang Y."/>
            <person name="White M.M."/>
            <person name="Kvist S."/>
            <person name="Moncalvo J.M."/>
        </authorList>
    </citation>
    <scope>NUCLEOTIDE SEQUENCE [LARGE SCALE GENOMIC DNA]</scope>
    <source>
        <strain evidence="15 16">ALG-7-W6</strain>
    </source>
</reference>
<protein>
    <submittedName>
        <fullName evidence="15">3-ketoacyl-CoA thiolase B, peroxisomal</fullName>
    </submittedName>
</protein>
<proteinExistence type="inferred from homology"/>
<evidence type="ECO:0000313" key="15">
    <source>
        <dbReference type="EMBL" id="OLY80258.1"/>
    </source>
</evidence>
<comment type="similarity">
    <text evidence="3 12">Belongs to the thiolase-like superfamily. Thiolase family.</text>
</comment>
<dbReference type="Pfam" id="PF00108">
    <property type="entry name" value="Thiolase_N"/>
    <property type="match status" value="1"/>
</dbReference>
<keyword evidence="4 12" id="KW-0808">Transferase</keyword>
<evidence type="ECO:0000256" key="3">
    <source>
        <dbReference type="ARBA" id="ARBA00010982"/>
    </source>
</evidence>
<evidence type="ECO:0000256" key="1">
    <source>
        <dbReference type="ARBA" id="ARBA00004275"/>
    </source>
</evidence>
<comment type="caution">
    <text evidence="15">The sequence shown here is derived from an EMBL/GenBank/DDBJ whole genome shotgun (WGS) entry which is preliminary data.</text>
</comment>
<feature type="active site" description="Proton acceptor" evidence="11">
    <location>
        <position position="357"/>
    </location>
</feature>
<feature type="domain" description="Thiolase N-terminal" evidence="13">
    <location>
        <begin position="15"/>
        <end position="271"/>
    </location>
</feature>
<dbReference type="PANTHER" id="PTHR43853">
    <property type="entry name" value="3-KETOACYL-COA THIOLASE, PEROXISOMAL"/>
    <property type="match status" value="1"/>
</dbReference>
<dbReference type="OrthoDB" id="5404651at2759"/>
<dbReference type="GO" id="GO:0010124">
    <property type="term" value="P:phenylacetate catabolic process"/>
    <property type="evidence" value="ECO:0007669"/>
    <property type="project" value="TreeGrafter"/>
</dbReference>
<dbReference type="FunFam" id="3.40.47.10:FF:000010">
    <property type="entry name" value="Acetyl-CoA acetyltransferase (Thiolase)"/>
    <property type="match status" value="1"/>
</dbReference>
<evidence type="ECO:0000256" key="8">
    <source>
        <dbReference type="ARBA" id="ARBA00023140"/>
    </source>
</evidence>
<feature type="active site" description="Proton acceptor" evidence="11">
    <location>
        <position position="387"/>
    </location>
</feature>
<dbReference type="GO" id="GO:0005777">
    <property type="term" value="C:peroxisome"/>
    <property type="evidence" value="ECO:0007669"/>
    <property type="project" value="UniProtKB-SubCell"/>
</dbReference>
<dbReference type="Proteomes" id="UP000187455">
    <property type="component" value="Unassembled WGS sequence"/>
</dbReference>
<keyword evidence="16" id="KW-1185">Reference proteome</keyword>
<dbReference type="InterPro" id="IPR020616">
    <property type="entry name" value="Thiolase_N"/>
</dbReference>
<dbReference type="CDD" id="cd00751">
    <property type="entry name" value="thiolase"/>
    <property type="match status" value="1"/>
</dbReference>
<keyword evidence="8" id="KW-0576">Peroxisome</keyword>
<dbReference type="PANTHER" id="PTHR43853:SF8">
    <property type="entry name" value="3-KETOACYL-COA THIOLASE, PEROXISOMAL"/>
    <property type="match status" value="1"/>
</dbReference>
<evidence type="ECO:0000256" key="9">
    <source>
        <dbReference type="ARBA" id="ARBA00023315"/>
    </source>
</evidence>
<keyword evidence="6" id="KW-0809">Transit peptide</keyword>
<feature type="domain" description="Thiolase C-terminal" evidence="14">
    <location>
        <begin position="279"/>
        <end position="400"/>
    </location>
</feature>
<organism evidence="15 16">
    <name type="scientific">Smittium mucronatum</name>
    <dbReference type="NCBI Taxonomy" id="133383"/>
    <lineage>
        <taxon>Eukaryota</taxon>
        <taxon>Fungi</taxon>
        <taxon>Fungi incertae sedis</taxon>
        <taxon>Zoopagomycota</taxon>
        <taxon>Kickxellomycotina</taxon>
        <taxon>Harpellomycetes</taxon>
        <taxon>Harpellales</taxon>
        <taxon>Legeriomycetaceae</taxon>
        <taxon>Smittium</taxon>
    </lineage>
</organism>
<evidence type="ECO:0000256" key="12">
    <source>
        <dbReference type="RuleBase" id="RU003557"/>
    </source>
</evidence>
<dbReference type="InterPro" id="IPR016039">
    <property type="entry name" value="Thiolase-like"/>
</dbReference>
<keyword evidence="5" id="KW-0276">Fatty acid metabolism</keyword>
<evidence type="ECO:0000256" key="6">
    <source>
        <dbReference type="ARBA" id="ARBA00022946"/>
    </source>
</evidence>
<dbReference type="InterPro" id="IPR020617">
    <property type="entry name" value="Thiolase_C"/>
</dbReference>
<evidence type="ECO:0000256" key="11">
    <source>
        <dbReference type="PIRSR" id="PIRSR000429-1"/>
    </source>
</evidence>
<evidence type="ECO:0000256" key="2">
    <source>
        <dbReference type="ARBA" id="ARBA00004872"/>
    </source>
</evidence>
<evidence type="ECO:0000313" key="16">
    <source>
        <dbReference type="Proteomes" id="UP000187455"/>
    </source>
</evidence>
<comment type="subcellular location">
    <subcellularLocation>
        <location evidence="1">Peroxisome</location>
    </subcellularLocation>
</comment>
<sequence>MGGIPRIGVKSYDDVVIVSCVRTPLCKANKGHFKDTKHEHLLATVLKAVIQRAGLDPWMVQDIVVGNVCPPMGGATMARMGMLAAGFPESVPVMTTNRQCSSGLSATMQIASAIRDGTIDIGIGAGVESMTSFYANRGMTVDQYDQEMLKVPNVADCLLPMGLTSENVASDFSVSRQSQDMFAAESHRRAAYAQEHGHFDAEIVPVTTKIKDANGNESEITVTKDDGIRASTTFEILSRLKPVFKEGGTTTAGNSSQLTDGAAATLMMKRSKAIELGLPILARIITYAAVGVPPRIMGVGPAVAIPAAAKKAGISVSDIEVFELNEAFASQAVYCIEKLGIDKERVNPKGGAIAIGHPLGCTGARQIPSLIYELIRTGKRVGATSMCMGSGMGMCAIFERE</sequence>
<keyword evidence="9 12" id="KW-0012">Acyltransferase</keyword>
<dbReference type="InterPro" id="IPR002155">
    <property type="entry name" value="Thiolase"/>
</dbReference>
<accession>A0A1R0GTT9</accession>
<dbReference type="GO" id="GO:0006635">
    <property type="term" value="P:fatty acid beta-oxidation"/>
    <property type="evidence" value="ECO:0007669"/>
    <property type="project" value="TreeGrafter"/>
</dbReference>
<evidence type="ECO:0000256" key="7">
    <source>
        <dbReference type="ARBA" id="ARBA00023098"/>
    </source>
</evidence>
<dbReference type="NCBIfam" id="TIGR01930">
    <property type="entry name" value="AcCoA-C-Actrans"/>
    <property type="match status" value="1"/>
</dbReference>
<dbReference type="Pfam" id="PF02803">
    <property type="entry name" value="Thiolase_C"/>
    <property type="match status" value="1"/>
</dbReference>
<dbReference type="AlphaFoldDB" id="A0A1R0GTT9"/>